<comment type="caution">
    <text evidence="3">The sequence shown here is derived from an EMBL/GenBank/DDBJ whole genome shotgun (WGS) entry which is preliminary data.</text>
</comment>
<evidence type="ECO:0000256" key="1">
    <source>
        <dbReference type="SAM" id="MobiDB-lite"/>
    </source>
</evidence>
<evidence type="ECO:0000313" key="4">
    <source>
        <dbReference type="Proteomes" id="UP000443090"/>
    </source>
</evidence>
<accession>A0A8H8RW82</accession>
<dbReference type="PANTHER" id="PTHR35910">
    <property type="entry name" value="2EXR DOMAIN-CONTAINING PROTEIN"/>
    <property type="match status" value="1"/>
</dbReference>
<dbReference type="InterPro" id="IPR045518">
    <property type="entry name" value="2EXR"/>
</dbReference>
<dbReference type="Proteomes" id="UP000443090">
    <property type="component" value="Unassembled WGS sequence"/>
</dbReference>
<feature type="compositionally biased region" description="Basic and acidic residues" evidence="1">
    <location>
        <begin position="242"/>
        <end position="254"/>
    </location>
</feature>
<dbReference type="Pfam" id="PF20150">
    <property type="entry name" value="2EXR"/>
    <property type="match status" value="1"/>
</dbReference>
<evidence type="ECO:0000313" key="3">
    <source>
        <dbReference type="EMBL" id="TVY41989.1"/>
    </source>
</evidence>
<protein>
    <recommendedName>
        <fullName evidence="2">2EXR domain-containing protein</fullName>
    </recommendedName>
</protein>
<dbReference type="AlphaFoldDB" id="A0A8H8RW82"/>
<feature type="domain" description="2EXR" evidence="2">
    <location>
        <begin position="38"/>
        <end position="153"/>
    </location>
</feature>
<feature type="region of interest" description="Disordered" evidence="1">
    <location>
        <begin position="234"/>
        <end position="254"/>
    </location>
</feature>
<evidence type="ECO:0000259" key="2">
    <source>
        <dbReference type="Pfam" id="PF20150"/>
    </source>
</evidence>
<proteinExistence type="predicted"/>
<gene>
    <name evidence="3" type="ORF">LOCC1_G006509</name>
</gene>
<name>A0A8H8RW82_9HELO</name>
<reference evidence="3 4" key="1">
    <citation type="submission" date="2018-05" db="EMBL/GenBank/DDBJ databases">
        <title>Genome sequencing and assembly of the regulated plant pathogen Lachnellula willkommii and related sister species for the development of diagnostic species identification markers.</title>
        <authorList>
            <person name="Giroux E."/>
            <person name="Bilodeau G."/>
        </authorList>
    </citation>
    <scope>NUCLEOTIDE SEQUENCE [LARGE SCALE GENOMIC DNA]</scope>
    <source>
        <strain evidence="3 4">CBS 160.35</strain>
    </source>
</reference>
<dbReference type="PANTHER" id="PTHR35910:SF1">
    <property type="entry name" value="2EXR DOMAIN-CONTAINING PROTEIN"/>
    <property type="match status" value="1"/>
</dbReference>
<organism evidence="3 4">
    <name type="scientific">Lachnellula occidentalis</name>
    <dbReference type="NCBI Taxonomy" id="215460"/>
    <lineage>
        <taxon>Eukaryota</taxon>
        <taxon>Fungi</taxon>
        <taxon>Dikarya</taxon>
        <taxon>Ascomycota</taxon>
        <taxon>Pezizomycotina</taxon>
        <taxon>Leotiomycetes</taxon>
        <taxon>Helotiales</taxon>
        <taxon>Lachnaceae</taxon>
        <taxon>Lachnellula</taxon>
    </lineage>
</organism>
<keyword evidence="4" id="KW-1185">Reference proteome</keyword>
<dbReference type="OrthoDB" id="3497944at2759"/>
<dbReference type="EMBL" id="QGMI01000357">
    <property type="protein sequence ID" value="TVY41989.1"/>
    <property type="molecule type" value="Genomic_DNA"/>
</dbReference>
<sequence>MEGLSGSLVNITQFDSLSKKNQEEHNLETPDPQLIEGFPQFPQLSIEIRLIIWEHTWPEAQIIEAAICEEDENAEEYINIGFLRPAGPLALALDNELFWTRTVESEPLDKFSYPMALHICKESRRHTLTKYRVMEHSKTAKGRFCFNPEYDIVWFSLDFIHDIKTESYLVDLEDCYGGQLNAVETLLVEDFMLQYEGLDAYSDCLLALSSLKAIFIRLGNDAEDMEMEVRSVIDEDEDEGSDQSRGDDFQEDASELKEEYRKFLEDEHGMRVEVLCIDHTGNVI</sequence>